<evidence type="ECO:0000256" key="2">
    <source>
        <dbReference type="ARBA" id="ARBA00022908"/>
    </source>
</evidence>
<keyword evidence="3 5" id="KW-0238">DNA-binding</keyword>
<dbReference type="InterPro" id="IPR010998">
    <property type="entry name" value="Integrase_recombinase_N"/>
</dbReference>
<dbReference type="Gene3D" id="1.10.443.10">
    <property type="entry name" value="Intergrase catalytic core"/>
    <property type="match status" value="1"/>
</dbReference>
<dbReference type="Pfam" id="PF13356">
    <property type="entry name" value="Arm-DNA-bind_3"/>
    <property type="match status" value="1"/>
</dbReference>
<dbReference type="PANTHER" id="PTHR30629:SF2">
    <property type="entry name" value="PROPHAGE INTEGRASE INTS-RELATED"/>
    <property type="match status" value="1"/>
</dbReference>
<dbReference type="PANTHER" id="PTHR30629">
    <property type="entry name" value="PROPHAGE INTEGRASE"/>
    <property type="match status" value="1"/>
</dbReference>
<dbReference type="Proteomes" id="UP000281725">
    <property type="component" value="Unassembled WGS sequence"/>
</dbReference>
<dbReference type="InterPro" id="IPR013762">
    <property type="entry name" value="Integrase-like_cat_sf"/>
</dbReference>
<feature type="domain" description="Tyr recombinase" evidence="6">
    <location>
        <begin position="200"/>
        <end position="381"/>
    </location>
</feature>
<evidence type="ECO:0000259" key="7">
    <source>
        <dbReference type="PROSITE" id="PS51900"/>
    </source>
</evidence>
<dbReference type="Gene3D" id="3.30.160.390">
    <property type="entry name" value="Integrase, DNA-binding domain"/>
    <property type="match status" value="1"/>
</dbReference>
<organism evidence="8 9">
    <name type="scientific">Aeromonas veronii</name>
    <dbReference type="NCBI Taxonomy" id="654"/>
    <lineage>
        <taxon>Bacteria</taxon>
        <taxon>Pseudomonadati</taxon>
        <taxon>Pseudomonadota</taxon>
        <taxon>Gammaproteobacteria</taxon>
        <taxon>Aeromonadales</taxon>
        <taxon>Aeromonadaceae</taxon>
        <taxon>Aeromonas</taxon>
    </lineage>
</organism>
<evidence type="ECO:0000256" key="3">
    <source>
        <dbReference type="ARBA" id="ARBA00023125"/>
    </source>
</evidence>
<keyword evidence="4" id="KW-0233">DNA recombination</keyword>
<proteinExistence type="inferred from homology"/>
<keyword evidence="2" id="KW-0229">DNA integration</keyword>
<dbReference type="InterPro" id="IPR011010">
    <property type="entry name" value="DNA_brk_join_enz"/>
</dbReference>
<evidence type="ECO:0000313" key="8">
    <source>
        <dbReference type="EMBL" id="RKJ91566.1"/>
    </source>
</evidence>
<comment type="similarity">
    <text evidence="1">Belongs to the 'phage' integrase family.</text>
</comment>
<feature type="domain" description="Core-binding (CB)" evidence="7">
    <location>
        <begin position="96"/>
        <end position="176"/>
    </location>
</feature>
<dbReference type="InterPro" id="IPR025166">
    <property type="entry name" value="Integrase_DNA_bind_dom"/>
</dbReference>
<dbReference type="GO" id="GO:0006310">
    <property type="term" value="P:DNA recombination"/>
    <property type="evidence" value="ECO:0007669"/>
    <property type="project" value="UniProtKB-KW"/>
</dbReference>
<dbReference type="PROSITE" id="PS51900">
    <property type="entry name" value="CB"/>
    <property type="match status" value="1"/>
</dbReference>
<dbReference type="CDD" id="cd00801">
    <property type="entry name" value="INT_P4_C"/>
    <property type="match status" value="1"/>
</dbReference>
<dbReference type="AlphaFoldDB" id="A0A3A9J3Y1"/>
<evidence type="ECO:0000256" key="4">
    <source>
        <dbReference type="ARBA" id="ARBA00023172"/>
    </source>
</evidence>
<dbReference type="RefSeq" id="WP_120414193.1">
    <property type="nucleotide sequence ID" value="NZ_JAPEEU010000002.1"/>
</dbReference>
<evidence type="ECO:0000256" key="5">
    <source>
        <dbReference type="PROSITE-ProRule" id="PRU01248"/>
    </source>
</evidence>
<dbReference type="InterPro" id="IPR044068">
    <property type="entry name" value="CB"/>
</dbReference>
<dbReference type="InterPro" id="IPR002104">
    <property type="entry name" value="Integrase_catalytic"/>
</dbReference>
<dbReference type="InterPro" id="IPR050808">
    <property type="entry name" value="Phage_Integrase"/>
</dbReference>
<dbReference type="Pfam" id="PF00589">
    <property type="entry name" value="Phage_integrase"/>
    <property type="match status" value="1"/>
</dbReference>
<evidence type="ECO:0000256" key="1">
    <source>
        <dbReference type="ARBA" id="ARBA00008857"/>
    </source>
</evidence>
<gene>
    <name evidence="8" type="ORF">D6R50_02810</name>
</gene>
<reference evidence="8 9" key="1">
    <citation type="submission" date="2018-09" db="EMBL/GenBank/DDBJ databases">
        <title>Genome sequencing of Aeromonas veronii MS-17-88.</title>
        <authorList>
            <person name="Tekedar H.C."/>
            <person name="Arick M.A."/>
            <person name="Hsu C.-Y."/>
            <person name="Thrash A."/>
            <person name="Karsi A."/>
            <person name="Lawrence M.L."/>
            <person name="Abdelhamed H."/>
        </authorList>
    </citation>
    <scope>NUCLEOTIDE SEQUENCE [LARGE SCALE GENOMIC DNA]</scope>
    <source>
        <strain evidence="8 9">MS 17-88</strain>
    </source>
</reference>
<dbReference type="SUPFAM" id="SSF56349">
    <property type="entry name" value="DNA breaking-rejoining enzymes"/>
    <property type="match status" value="1"/>
</dbReference>
<protein>
    <submittedName>
        <fullName evidence="8">DUF4102 domain-containing protein</fullName>
    </submittedName>
</protein>
<dbReference type="GO" id="GO:0003677">
    <property type="term" value="F:DNA binding"/>
    <property type="evidence" value="ECO:0007669"/>
    <property type="project" value="UniProtKB-UniRule"/>
</dbReference>
<accession>A0A3A9J3Y1</accession>
<evidence type="ECO:0000313" key="9">
    <source>
        <dbReference type="Proteomes" id="UP000281725"/>
    </source>
</evidence>
<name>A0A3A9J3Y1_AERVE</name>
<dbReference type="InterPro" id="IPR038488">
    <property type="entry name" value="Integrase_DNA-bd_sf"/>
</dbReference>
<sequence>MPLTDTKLRALYGKPYFGKTELSDRDGLSARVTERGTISWQYRYRWQGKAARLKIGRYPDLKLADARALIPAIRGALERNEHPRVFWDKLHQKHDVTLKQCCEHFREHHLPKLRPRTVMLYEHTMQRYFEPLFIGIPVEQIPFSSWLEWFDKIGKKKPKNAGHLLRRLKSILSFCIRRNLIGGSPVLQLRTEDVGSQPERGTRVLTMRELAQIWIAFEQSRASRGLKLAAKLVILLGCRSGEALGAQWSEFNMEEQIWTVPAARAKCGAPIRRPIPSRVMMLLQEAAARDRLKGGPVCRSPVNPKRSLSSASLIQLAERVRDKLDLPYWRMHDMRRTLSTRLSEERIMPQVTEKMLGHRMAGVMAIYNLHDWIDEQREAYELWDKKLMEAVKSLQEL</sequence>
<dbReference type="EMBL" id="RAWX01000001">
    <property type="protein sequence ID" value="RKJ91566.1"/>
    <property type="molecule type" value="Genomic_DNA"/>
</dbReference>
<evidence type="ECO:0000259" key="6">
    <source>
        <dbReference type="PROSITE" id="PS51898"/>
    </source>
</evidence>
<dbReference type="GO" id="GO:0015074">
    <property type="term" value="P:DNA integration"/>
    <property type="evidence" value="ECO:0007669"/>
    <property type="project" value="UniProtKB-KW"/>
</dbReference>
<comment type="caution">
    <text evidence="8">The sequence shown here is derived from an EMBL/GenBank/DDBJ whole genome shotgun (WGS) entry which is preliminary data.</text>
</comment>
<dbReference type="PROSITE" id="PS51898">
    <property type="entry name" value="TYR_RECOMBINASE"/>
    <property type="match status" value="1"/>
</dbReference>
<dbReference type="Gene3D" id="1.10.150.130">
    <property type="match status" value="1"/>
</dbReference>